<evidence type="ECO:0000313" key="2">
    <source>
        <dbReference type="EMBL" id="VEL41733.1"/>
    </source>
</evidence>
<organism evidence="2 3">
    <name type="scientific">Protopolystoma xenopodis</name>
    <dbReference type="NCBI Taxonomy" id="117903"/>
    <lineage>
        <taxon>Eukaryota</taxon>
        <taxon>Metazoa</taxon>
        <taxon>Spiralia</taxon>
        <taxon>Lophotrochozoa</taxon>
        <taxon>Platyhelminthes</taxon>
        <taxon>Monogenea</taxon>
        <taxon>Polyopisthocotylea</taxon>
        <taxon>Polystomatidea</taxon>
        <taxon>Polystomatidae</taxon>
        <taxon>Protopolystoma</taxon>
    </lineage>
</organism>
<feature type="region of interest" description="Disordered" evidence="1">
    <location>
        <begin position="1"/>
        <end position="52"/>
    </location>
</feature>
<protein>
    <submittedName>
        <fullName evidence="2">Uncharacterized protein</fullName>
    </submittedName>
</protein>
<comment type="caution">
    <text evidence="2">The sequence shown here is derived from an EMBL/GenBank/DDBJ whole genome shotgun (WGS) entry which is preliminary data.</text>
</comment>
<name>A0A448XPM3_9PLAT</name>
<accession>A0A448XPM3</accession>
<dbReference type="EMBL" id="CAAALY010270748">
    <property type="protein sequence ID" value="VEL41733.1"/>
    <property type="molecule type" value="Genomic_DNA"/>
</dbReference>
<keyword evidence="3" id="KW-1185">Reference proteome</keyword>
<evidence type="ECO:0000313" key="3">
    <source>
        <dbReference type="Proteomes" id="UP000784294"/>
    </source>
</evidence>
<dbReference type="AlphaFoldDB" id="A0A448XPM3"/>
<evidence type="ECO:0000256" key="1">
    <source>
        <dbReference type="SAM" id="MobiDB-lite"/>
    </source>
</evidence>
<dbReference type="Proteomes" id="UP000784294">
    <property type="component" value="Unassembled WGS sequence"/>
</dbReference>
<gene>
    <name evidence="2" type="ORF">PXEA_LOCUS35173</name>
</gene>
<sequence length="132" mass="15047">MLPRSDDVRHMTDESRNRSRLPRKQRQHESSSKANRQLVKRSPPSSSGGTDLRISLLNTFTLTRSKFNIYETRNSSKPNFSSEESRCTAAVRLLYVVQVDAAHEISCLVSGENGLSFRPSYHEHHQSLVSFL</sequence>
<feature type="compositionally biased region" description="Basic and acidic residues" evidence="1">
    <location>
        <begin position="1"/>
        <end position="17"/>
    </location>
</feature>
<reference evidence="2" key="1">
    <citation type="submission" date="2018-11" db="EMBL/GenBank/DDBJ databases">
        <authorList>
            <consortium name="Pathogen Informatics"/>
        </authorList>
    </citation>
    <scope>NUCLEOTIDE SEQUENCE</scope>
</reference>
<proteinExistence type="predicted"/>